<dbReference type="InterPro" id="IPR054120">
    <property type="entry name" value="PBPA_dimer"/>
</dbReference>
<dbReference type="InterPro" id="IPR001460">
    <property type="entry name" value="PCN-bd_Tpept"/>
</dbReference>
<evidence type="ECO:0000313" key="4">
    <source>
        <dbReference type="EMBL" id="GGV78861.1"/>
    </source>
</evidence>
<evidence type="ECO:0000256" key="1">
    <source>
        <dbReference type="SAM" id="SignalP"/>
    </source>
</evidence>
<dbReference type="Gene3D" id="3.40.710.10">
    <property type="entry name" value="DD-peptidase/beta-lactamase superfamily"/>
    <property type="match status" value="1"/>
</dbReference>
<comment type="caution">
    <text evidence="4">The sequence shown here is derived from an EMBL/GenBank/DDBJ whole genome shotgun (WGS) entry which is preliminary data.</text>
</comment>
<dbReference type="Pfam" id="PF21922">
    <property type="entry name" value="PBP_dimer_2"/>
    <property type="match status" value="1"/>
</dbReference>
<gene>
    <name evidence="4" type="ORF">GCM10015535_14200</name>
</gene>
<feature type="chain" id="PRO_5046182045" evidence="1">
    <location>
        <begin position="24"/>
        <end position="485"/>
    </location>
</feature>
<evidence type="ECO:0000259" key="2">
    <source>
        <dbReference type="Pfam" id="PF00905"/>
    </source>
</evidence>
<dbReference type="Proteomes" id="UP000660675">
    <property type="component" value="Unassembled WGS sequence"/>
</dbReference>
<dbReference type="InterPro" id="IPR012338">
    <property type="entry name" value="Beta-lactam/transpept-like"/>
</dbReference>
<sequence length="485" mass="50809">MIRYIRRAAALLLVLLVALLLNAARIQVFEADSLDSNPANRRLTIARYGQARGNILVGGRTVTGSKNTGEQLAYERTYLDGPLYAPVTGYASQTYGTTLIENAEDSVLSGTDPMLAPFPLWNEITRSQQPGGNVVTTVKDSMQRAAYEGLGGRRGAVAAVEPSTGKILALVSTPSYDPGLLSGTGSSVTDAWARLNASKSRPMLNRAIRQTYPPGSTFKIVTAAAALDADVVTDPDADTGTPSPYVLPGTSTTLPNEAQGCEQASLAEAIRISCNTVMADLGVRVGLDGMVDAVRKFGFNDTGLKIPSGVAKSNFDTEMTRDQLALSSIGQFDTTATPLQMAMVASAVANGGDLKHPYLVDRTTTHSGASVHRNGPHTYHQAMNPRTAMQLRRMMVDVVENGTGSNAAIDGVTVGGKTGTAQHGIDNSGRPYAWFISWAQSPRSGQPAVAVAVVVEDAAANRADISGGGSAAPIARSVMAAALQD</sequence>
<accession>A0ABQ2VUL7</accession>
<organism evidence="4 5">
    <name type="scientific">Streptomyces gelaticus</name>
    <dbReference type="NCBI Taxonomy" id="285446"/>
    <lineage>
        <taxon>Bacteria</taxon>
        <taxon>Bacillati</taxon>
        <taxon>Actinomycetota</taxon>
        <taxon>Actinomycetes</taxon>
        <taxon>Kitasatosporales</taxon>
        <taxon>Streptomycetaceae</taxon>
        <taxon>Streptomyces</taxon>
    </lineage>
</organism>
<feature type="domain" description="Penicillin-binding protein transpeptidase" evidence="2">
    <location>
        <begin position="155"/>
        <end position="479"/>
    </location>
</feature>
<dbReference type="Pfam" id="PF00905">
    <property type="entry name" value="Transpeptidase"/>
    <property type="match status" value="1"/>
</dbReference>
<evidence type="ECO:0000313" key="5">
    <source>
        <dbReference type="Proteomes" id="UP000660675"/>
    </source>
</evidence>
<keyword evidence="5" id="KW-1185">Reference proteome</keyword>
<dbReference type="SUPFAM" id="SSF56601">
    <property type="entry name" value="beta-lactamase/transpeptidase-like"/>
    <property type="match status" value="1"/>
</dbReference>
<evidence type="ECO:0000259" key="3">
    <source>
        <dbReference type="Pfam" id="PF21922"/>
    </source>
</evidence>
<dbReference type="RefSeq" id="WP_189542217.1">
    <property type="nucleotide sequence ID" value="NZ_BMTF01000004.1"/>
</dbReference>
<protein>
    <submittedName>
        <fullName evidence="4">Penicillin-binding protein</fullName>
    </submittedName>
</protein>
<keyword evidence="1" id="KW-0732">Signal</keyword>
<name>A0ABQ2VUL7_9ACTN</name>
<dbReference type="EMBL" id="BMTF01000004">
    <property type="protein sequence ID" value="GGV78861.1"/>
    <property type="molecule type" value="Genomic_DNA"/>
</dbReference>
<dbReference type="PANTHER" id="PTHR30627:SF24">
    <property type="entry name" value="PENICILLIN-BINDING PROTEIN 4B"/>
    <property type="match status" value="1"/>
</dbReference>
<feature type="domain" description="Penicillin binding protein A dimerisation" evidence="3">
    <location>
        <begin position="52"/>
        <end position="134"/>
    </location>
</feature>
<feature type="signal peptide" evidence="1">
    <location>
        <begin position="1"/>
        <end position="23"/>
    </location>
</feature>
<dbReference type="PANTHER" id="PTHR30627">
    <property type="entry name" value="PEPTIDOGLYCAN D,D-TRANSPEPTIDASE"/>
    <property type="match status" value="1"/>
</dbReference>
<dbReference type="InterPro" id="IPR050515">
    <property type="entry name" value="Beta-lactam/transpept"/>
</dbReference>
<reference evidence="5" key="1">
    <citation type="journal article" date="2019" name="Int. J. Syst. Evol. Microbiol.">
        <title>The Global Catalogue of Microorganisms (GCM) 10K type strain sequencing project: providing services to taxonomists for standard genome sequencing and annotation.</title>
        <authorList>
            <consortium name="The Broad Institute Genomics Platform"/>
            <consortium name="The Broad Institute Genome Sequencing Center for Infectious Disease"/>
            <person name="Wu L."/>
            <person name="Ma J."/>
        </authorList>
    </citation>
    <scope>NUCLEOTIDE SEQUENCE [LARGE SCALE GENOMIC DNA]</scope>
    <source>
        <strain evidence="5">JCM 4376</strain>
    </source>
</reference>
<dbReference type="Gene3D" id="3.90.1310.10">
    <property type="entry name" value="Penicillin-binding protein 2a (Domain 2)"/>
    <property type="match status" value="1"/>
</dbReference>
<proteinExistence type="predicted"/>